<feature type="signal peptide" evidence="1">
    <location>
        <begin position="1"/>
        <end position="19"/>
    </location>
</feature>
<dbReference type="RefSeq" id="WP_159793928.1">
    <property type="nucleotide sequence ID" value="NZ_WTYM01000035.1"/>
</dbReference>
<evidence type="ECO:0000256" key="1">
    <source>
        <dbReference type="SAM" id="SignalP"/>
    </source>
</evidence>
<evidence type="ECO:0000313" key="3">
    <source>
        <dbReference type="Proteomes" id="UP000433652"/>
    </source>
</evidence>
<dbReference type="EMBL" id="WTYM01000035">
    <property type="protein sequence ID" value="MXO59464.1"/>
    <property type="molecule type" value="Genomic_DNA"/>
</dbReference>
<reference evidence="2 3" key="1">
    <citation type="submission" date="2019-12" db="EMBL/GenBank/DDBJ databases">
        <title>Genomic-based taxomic classification of the family Erythrobacteraceae.</title>
        <authorList>
            <person name="Xu L."/>
        </authorList>
    </citation>
    <scope>NUCLEOTIDE SEQUENCE [LARGE SCALE GENOMIC DNA]</scope>
    <source>
        <strain evidence="2 3">MCCC 1K01500</strain>
    </source>
</reference>
<proteinExistence type="predicted"/>
<feature type="chain" id="PRO_5026248502" evidence="1">
    <location>
        <begin position="20"/>
        <end position="168"/>
    </location>
</feature>
<comment type="caution">
    <text evidence="2">The sequence shown here is derived from an EMBL/GenBank/DDBJ whole genome shotgun (WGS) entry which is preliminary data.</text>
</comment>
<keyword evidence="1" id="KW-0732">Signal</keyword>
<organism evidence="2 3">
    <name type="scientific">Croceibacterium salegens</name>
    <dbReference type="NCBI Taxonomy" id="1737568"/>
    <lineage>
        <taxon>Bacteria</taxon>
        <taxon>Pseudomonadati</taxon>
        <taxon>Pseudomonadota</taxon>
        <taxon>Alphaproteobacteria</taxon>
        <taxon>Sphingomonadales</taxon>
        <taxon>Erythrobacteraceae</taxon>
        <taxon>Croceibacterium</taxon>
    </lineage>
</organism>
<sequence>MRRVIVAAALATIPFGALAQDTAGDWGYFQPDGGTMQAGVVAADGSQLILKCDKPGQHKVFAVLVSTSNLAAPMSDDNYESTEVTLRMDENAPWTDNWRLNGNFAMAVDQGTTRSLTRLLEKLDKAEKFEIRLRPRRKSVIVVNFNTKGTRAAMERVYESCQDTVPFD</sequence>
<dbReference type="OrthoDB" id="7583018at2"/>
<name>A0A6I4STV9_9SPHN</name>
<dbReference type="Proteomes" id="UP000433652">
    <property type="component" value="Unassembled WGS sequence"/>
</dbReference>
<gene>
    <name evidence="2" type="ORF">GRI89_07905</name>
</gene>
<dbReference type="AlphaFoldDB" id="A0A6I4STV9"/>
<accession>A0A6I4STV9</accession>
<keyword evidence="3" id="KW-1185">Reference proteome</keyword>
<evidence type="ECO:0000313" key="2">
    <source>
        <dbReference type="EMBL" id="MXO59464.1"/>
    </source>
</evidence>
<protein>
    <submittedName>
        <fullName evidence="2">Uncharacterized protein</fullName>
    </submittedName>
</protein>